<dbReference type="InterPro" id="IPR003097">
    <property type="entry name" value="CysJ-like_FAD-binding"/>
</dbReference>
<dbReference type="Gene3D" id="1.20.990.10">
    <property type="entry name" value="NADPH-cytochrome p450 Reductase, Chain A, domain 3"/>
    <property type="match status" value="1"/>
</dbReference>
<dbReference type="VEuPathDB" id="FungiDB:SOCG_04693"/>
<reference evidence="7 8" key="1">
    <citation type="journal article" date="2011" name="Science">
        <title>Comparative functional genomics of the fission yeasts.</title>
        <authorList>
            <person name="Rhind N."/>
            <person name="Chen Z."/>
            <person name="Yassour M."/>
            <person name="Thompson D.A."/>
            <person name="Haas B.J."/>
            <person name="Habib N."/>
            <person name="Wapinski I."/>
            <person name="Roy S."/>
            <person name="Lin M.F."/>
            <person name="Heiman D.I."/>
            <person name="Young S.K."/>
            <person name="Furuya K."/>
            <person name="Guo Y."/>
            <person name="Pidoux A."/>
            <person name="Chen H.M."/>
            <person name="Robbertse B."/>
            <person name="Goldberg J.M."/>
            <person name="Aoki K."/>
            <person name="Bayne E.H."/>
            <person name="Berlin A.M."/>
            <person name="Desjardins C.A."/>
            <person name="Dobbs E."/>
            <person name="Dukaj L."/>
            <person name="Fan L."/>
            <person name="FitzGerald M.G."/>
            <person name="French C."/>
            <person name="Gujja S."/>
            <person name="Hansen K."/>
            <person name="Keifenheim D."/>
            <person name="Levin J.Z."/>
            <person name="Mosher R.A."/>
            <person name="Mueller C.A."/>
            <person name="Pfiffner J."/>
            <person name="Priest M."/>
            <person name="Russ C."/>
            <person name="Smialowska A."/>
            <person name="Swoboda P."/>
            <person name="Sykes S.M."/>
            <person name="Vaughn M."/>
            <person name="Vengrova S."/>
            <person name="Yoder R."/>
            <person name="Zeng Q."/>
            <person name="Allshire R."/>
            <person name="Baulcombe D."/>
            <person name="Birren B.W."/>
            <person name="Brown W."/>
            <person name="Ekwall K."/>
            <person name="Kellis M."/>
            <person name="Leatherwood J."/>
            <person name="Levin H."/>
            <person name="Margalit H."/>
            <person name="Martienssen R."/>
            <person name="Nieduszynski C.A."/>
            <person name="Spatafora J.W."/>
            <person name="Friedman N."/>
            <person name="Dalgaard J.Z."/>
            <person name="Baumann P."/>
            <person name="Niki H."/>
            <person name="Regev A."/>
            <person name="Nusbaum C."/>
        </authorList>
    </citation>
    <scope>NUCLEOTIDE SEQUENCE [LARGE SCALE GENOMIC DNA]</scope>
    <source>
        <strain evidence="8">yFS286</strain>
    </source>
</reference>
<dbReference type="GO" id="GO:0010181">
    <property type="term" value="F:FMN binding"/>
    <property type="evidence" value="ECO:0007669"/>
    <property type="project" value="TreeGrafter"/>
</dbReference>
<dbReference type="FunFam" id="1.20.990.10:FF:000007">
    <property type="entry name" value="Methionine synthase reductase"/>
    <property type="match status" value="1"/>
</dbReference>
<dbReference type="InterPro" id="IPR001709">
    <property type="entry name" value="Flavoprot_Pyr_Nucl_cyt_Rdtase"/>
</dbReference>
<dbReference type="GO" id="GO:0050660">
    <property type="term" value="F:flavin adenine dinucleotide binding"/>
    <property type="evidence" value="ECO:0007669"/>
    <property type="project" value="TreeGrafter"/>
</dbReference>
<dbReference type="GO" id="GO:0050667">
    <property type="term" value="P:homocysteine metabolic process"/>
    <property type="evidence" value="ECO:0007669"/>
    <property type="project" value="TreeGrafter"/>
</dbReference>
<dbReference type="EMBL" id="KE503208">
    <property type="protein sequence ID" value="EPX70513.1"/>
    <property type="molecule type" value="Genomic_DNA"/>
</dbReference>
<dbReference type="Gene3D" id="2.40.30.10">
    <property type="entry name" value="Translation factors"/>
    <property type="match status" value="1"/>
</dbReference>
<keyword evidence="8" id="KW-1185">Reference proteome</keyword>
<accession>S9PSP5</accession>
<dbReference type="PANTHER" id="PTHR19384">
    <property type="entry name" value="NITRIC OXIDE SYNTHASE-RELATED"/>
    <property type="match status" value="1"/>
</dbReference>
<evidence type="ECO:0000313" key="8">
    <source>
        <dbReference type="Proteomes" id="UP000016088"/>
    </source>
</evidence>
<comment type="cofactor">
    <cofactor evidence="1">
        <name>FAD</name>
        <dbReference type="ChEBI" id="CHEBI:57692"/>
    </cofactor>
</comment>
<dbReference type="RefSeq" id="XP_013020739.1">
    <property type="nucleotide sequence ID" value="XM_013165285.1"/>
</dbReference>
<dbReference type="GO" id="GO:0005829">
    <property type="term" value="C:cytosol"/>
    <property type="evidence" value="ECO:0007669"/>
    <property type="project" value="TreeGrafter"/>
</dbReference>
<dbReference type="GeneID" id="25033655"/>
<dbReference type="PROSITE" id="PS51384">
    <property type="entry name" value="FAD_FR"/>
    <property type="match status" value="1"/>
</dbReference>
<dbReference type="InterPro" id="IPR017938">
    <property type="entry name" value="Riboflavin_synthase-like_b-brl"/>
</dbReference>
<dbReference type="InterPro" id="IPR001433">
    <property type="entry name" value="OxRdtase_FAD/NAD-bd"/>
</dbReference>
<evidence type="ECO:0000256" key="4">
    <source>
        <dbReference type="ARBA" id="ARBA00023002"/>
    </source>
</evidence>
<dbReference type="Pfam" id="PF00175">
    <property type="entry name" value="NAD_binding_1"/>
    <property type="match status" value="1"/>
</dbReference>
<dbReference type="Pfam" id="PF00667">
    <property type="entry name" value="FAD_binding_1"/>
    <property type="match status" value="1"/>
</dbReference>
<protein>
    <submittedName>
        <fullName evidence="7">FAD binding protein</fullName>
    </submittedName>
</protein>
<dbReference type="Proteomes" id="UP000016088">
    <property type="component" value="Unassembled WGS sequence"/>
</dbReference>
<feature type="region of interest" description="Disordered" evidence="5">
    <location>
        <begin position="452"/>
        <end position="474"/>
    </location>
</feature>
<evidence type="ECO:0000256" key="1">
    <source>
        <dbReference type="ARBA" id="ARBA00001974"/>
    </source>
</evidence>
<evidence type="ECO:0000313" key="7">
    <source>
        <dbReference type="EMBL" id="EPX70513.1"/>
    </source>
</evidence>
<keyword evidence="2" id="KW-0285">Flavoprotein</keyword>
<feature type="region of interest" description="Disordered" evidence="5">
    <location>
        <begin position="1"/>
        <end position="31"/>
    </location>
</feature>
<dbReference type="InterPro" id="IPR023173">
    <property type="entry name" value="NADPH_Cyt_P450_Rdtase_alpha"/>
</dbReference>
<name>S9PSP5_SCHOY</name>
<dbReference type="InterPro" id="IPR039261">
    <property type="entry name" value="FNR_nucleotide-bd"/>
</dbReference>
<dbReference type="SUPFAM" id="SSF63380">
    <property type="entry name" value="Riboflavin synthase domain-like"/>
    <property type="match status" value="1"/>
</dbReference>
<keyword evidence="4" id="KW-0560">Oxidoreductase</keyword>
<evidence type="ECO:0000256" key="3">
    <source>
        <dbReference type="ARBA" id="ARBA00022827"/>
    </source>
</evidence>
<dbReference type="HOGENOM" id="CLU_001570_17_5_1"/>
<dbReference type="SUPFAM" id="SSF52343">
    <property type="entry name" value="Ferredoxin reductase-like, C-terminal NADP-linked domain"/>
    <property type="match status" value="1"/>
</dbReference>
<dbReference type="PANTHER" id="PTHR19384:SF84">
    <property type="entry name" value="METHIONINE SYNTHASE REDUCTASE"/>
    <property type="match status" value="1"/>
</dbReference>
<dbReference type="PRINTS" id="PR00371">
    <property type="entry name" value="FPNCR"/>
</dbReference>
<sequence length="579" mass="64771">MAPSVISPKHQHLSPNPPSSSSSSTTTAINLPHSSSSAAELGCVNCRCSSNKDANESAHLDDPSQDLADSISNLVLNPQFNSLNLDLHLLHDNITIDRIPKLPARNVSFAPLTPEAKAADSFHSSPLISEKMPPSFVQPHPPFHVFPSPVINIRELTKPNAYKRVFHFEIDVSHYPLPEGEEWMVGGSFGLMAPNDDAVVNHLLHLLQIPDDVADAPILLKTNGGRWPTIWAEDVPRELPTTRRELLKWSSDFMSAPPKKQLIRLLAEYAQNPTEKKILLFLVSRLGQRAFCDLRVNNNVTLLTLLEAFPSIRLPLDHLLSVLPQLMPRWYSLSNDPAQHNGVLEFAVALVEIEKVGGGVHYGIGSGFLYQLAKQWMDGKRDLVLPMFRGLHRNAFVTHFTSDGPMCLIGTGVGIAPFRGFVQRRLMNASCAGKVWIFHGCRDSELDELYHGEWENPSDNSRSNSPRPQDKQNNTEVDTLEFHNDAREGPHHMVVESRSRRKVYVQDELRMKGDIVWNVLNHPNGKIYLCGGKQGLLRGVDEALKDICMKYGNLSQNEAANQLAAWQNPLSLKYIKEIW</sequence>
<evidence type="ECO:0000259" key="6">
    <source>
        <dbReference type="PROSITE" id="PS51384"/>
    </source>
</evidence>
<dbReference type="eggNOG" id="KOG1158">
    <property type="taxonomic scope" value="Eukaryota"/>
</dbReference>
<organism evidence="7 8">
    <name type="scientific">Schizosaccharomyces octosporus (strain yFS286)</name>
    <name type="common">Fission yeast</name>
    <name type="synonym">Octosporomyces octosporus</name>
    <dbReference type="NCBI Taxonomy" id="483514"/>
    <lineage>
        <taxon>Eukaryota</taxon>
        <taxon>Fungi</taxon>
        <taxon>Dikarya</taxon>
        <taxon>Ascomycota</taxon>
        <taxon>Taphrinomycotina</taxon>
        <taxon>Schizosaccharomycetes</taxon>
        <taxon>Schizosaccharomycetales</taxon>
        <taxon>Schizosaccharomycetaceae</taxon>
        <taxon>Schizosaccharomyces</taxon>
    </lineage>
</organism>
<dbReference type="GO" id="GO:0030586">
    <property type="term" value="F:[methionine synthase] reductase (NADPH) activity"/>
    <property type="evidence" value="ECO:0007669"/>
    <property type="project" value="TreeGrafter"/>
</dbReference>
<evidence type="ECO:0000256" key="5">
    <source>
        <dbReference type="SAM" id="MobiDB-lite"/>
    </source>
</evidence>
<evidence type="ECO:0000256" key="2">
    <source>
        <dbReference type="ARBA" id="ARBA00022630"/>
    </source>
</evidence>
<dbReference type="AlphaFoldDB" id="S9PSP5"/>
<gene>
    <name evidence="7" type="ORF">SOCG_04693</name>
</gene>
<dbReference type="GO" id="GO:0009086">
    <property type="term" value="P:methionine biosynthetic process"/>
    <property type="evidence" value="ECO:0007669"/>
    <property type="project" value="TreeGrafter"/>
</dbReference>
<dbReference type="Gene3D" id="3.40.50.80">
    <property type="entry name" value="Nucleotide-binding domain of ferredoxin-NADP reductase (FNR) module"/>
    <property type="match status" value="1"/>
</dbReference>
<dbReference type="OrthoDB" id="1856718at2759"/>
<dbReference type="OMA" id="LCCGGGC"/>
<proteinExistence type="predicted"/>
<dbReference type="InterPro" id="IPR017927">
    <property type="entry name" value="FAD-bd_FR_type"/>
</dbReference>
<feature type="domain" description="FAD-binding FR-type" evidence="6">
    <location>
        <begin position="143"/>
        <end position="398"/>
    </location>
</feature>
<feature type="compositionally biased region" description="Low complexity" evidence="5">
    <location>
        <begin position="457"/>
        <end position="467"/>
    </location>
</feature>
<keyword evidence="3" id="KW-0274">FAD</keyword>